<proteinExistence type="predicted"/>
<keyword evidence="2" id="KW-1185">Reference proteome</keyword>
<evidence type="ECO:0000313" key="1">
    <source>
        <dbReference type="EMBL" id="CAG8667639.1"/>
    </source>
</evidence>
<gene>
    <name evidence="1" type="ORF">CPELLU_LOCUS10108</name>
</gene>
<dbReference type="Proteomes" id="UP000789759">
    <property type="component" value="Unassembled WGS sequence"/>
</dbReference>
<name>A0A9N9EAZ5_9GLOM</name>
<dbReference type="AlphaFoldDB" id="A0A9N9EAZ5"/>
<protein>
    <submittedName>
        <fullName evidence="1">13557_t:CDS:1</fullName>
    </submittedName>
</protein>
<sequence>MQNYNVRELGLKDQIANIEADKNKSSNVKNFASNNFVKSINTDLGRSINTDYDVKVSSPKCTSPRCRLKASPVNEKRNTYMDDVPPIPKVTLETTEQEKIDLLQSKLRSLELSDLSILKDISMLKDLLE</sequence>
<reference evidence="1" key="1">
    <citation type="submission" date="2021-06" db="EMBL/GenBank/DDBJ databases">
        <authorList>
            <person name="Kallberg Y."/>
            <person name="Tangrot J."/>
            <person name="Rosling A."/>
        </authorList>
    </citation>
    <scope>NUCLEOTIDE SEQUENCE</scope>
    <source>
        <strain evidence="1">FL966</strain>
    </source>
</reference>
<organism evidence="1 2">
    <name type="scientific">Cetraspora pellucida</name>
    <dbReference type="NCBI Taxonomy" id="1433469"/>
    <lineage>
        <taxon>Eukaryota</taxon>
        <taxon>Fungi</taxon>
        <taxon>Fungi incertae sedis</taxon>
        <taxon>Mucoromycota</taxon>
        <taxon>Glomeromycotina</taxon>
        <taxon>Glomeromycetes</taxon>
        <taxon>Diversisporales</taxon>
        <taxon>Gigasporaceae</taxon>
        <taxon>Cetraspora</taxon>
    </lineage>
</organism>
<accession>A0A9N9EAZ5</accession>
<comment type="caution">
    <text evidence="1">The sequence shown here is derived from an EMBL/GenBank/DDBJ whole genome shotgun (WGS) entry which is preliminary data.</text>
</comment>
<evidence type="ECO:0000313" key="2">
    <source>
        <dbReference type="Proteomes" id="UP000789759"/>
    </source>
</evidence>
<dbReference type="EMBL" id="CAJVQA010008170">
    <property type="protein sequence ID" value="CAG8667639.1"/>
    <property type="molecule type" value="Genomic_DNA"/>
</dbReference>